<dbReference type="SUPFAM" id="SSF52777">
    <property type="entry name" value="CoA-dependent acyltransferases"/>
    <property type="match status" value="3"/>
</dbReference>
<dbReference type="SMART" id="SM00823">
    <property type="entry name" value="PKS_PP"/>
    <property type="match status" value="2"/>
</dbReference>
<dbReference type="Gene3D" id="3.30.559.10">
    <property type="entry name" value="Chloramphenicol acetyltransferase-like domain"/>
    <property type="match status" value="1"/>
</dbReference>
<keyword evidence="7" id="KW-0436">Ligase</keyword>
<dbReference type="GO" id="GO:0043041">
    <property type="term" value="P:amino acid activation for nonribosomal peptide biosynthetic process"/>
    <property type="evidence" value="ECO:0007669"/>
    <property type="project" value="TreeGrafter"/>
</dbReference>
<evidence type="ECO:0000256" key="9">
    <source>
        <dbReference type="SAM" id="MobiDB-lite"/>
    </source>
</evidence>
<dbReference type="FunFam" id="3.30.559.10:FF:000023">
    <property type="entry name" value="Non-ribosomal peptide synthetase"/>
    <property type="match status" value="1"/>
</dbReference>
<dbReference type="RefSeq" id="WP_150220530.1">
    <property type="nucleotide sequence ID" value="NZ_CP029192.1"/>
</dbReference>
<dbReference type="FunFam" id="3.40.50.980:FF:000001">
    <property type="entry name" value="Non-ribosomal peptide synthetase"/>
    <property type="match status" value="1"/>
</dbReference>
<dbReference type="InterPro" id="IPR000873">
    <property type="entry name" value="AMP-dep_synth/lig_dom"/>
</dbReference>
<dbReference type="Pfam" id="PF00550">
    <property type="entry name" value="PP-binding"/>
    <property type="match status" value="2"/>
</dbReference>
<dbReference type="InterPro" id="IPR042099">
    <property type="entry name" value="ANL_N_sf"/>
</dbReference>
<evidence type="ECO:0000256" key="1">
    <source>
        <dbReference type="ARBA" id="ARBA00001957"/>
    </source>
</evidence>
<comment type="cofactor">
    <cofactor evidence="1">
        <name>pantetheine 4'-phosphate</name>
        <dbReference type="ChEBI" id="CHEBI:47942"/>
    </cofactor>
</comment>
<evidence type="ECO:0000313" key="11">
    <source>
        <dbReference type="EMBL" id="QES38337.1"/>
    </source>
</evidence>
<dbReference type="InterPro" id="IPR020806">
    <property type="entry name" value="PKS_PP-bd"/>
</dbReference>
<dbReference type="GO" id="GO:0031177">
    <property type="term" value="F:phosphopantetheine binding"/>
    <property type="evidence" value="ECO:0007669"/>
    <property type="project" value="InterPro"/>
</dbReference>
<dbReference type="SUPFAM" id="SSF56801">
    <property type="entry name" value="Acetyl-CoA synthetase-like"/>
    <property type="match status" value="2"/>
</dbReference>
<dbReference type="InterPro" id="IPR009081">
    <property type="entry name" value="PP-bd_ACP"/>
</dbReference>
<evidence type="ECO:0000313" key="12">
    <source>
        <dbReference type="Proteomes" id="UP000322927"/>
    </source>
</evidence>
<dbReference type="CDD" id="cd19535">
    <property type="entry name" value="Cyc_NRPS"/>
    <property type="match status" value="1"/>
</dbReference>
<evidence type="ECO:0000256" key="4">
    <source>
        <dbReference type="ARBA" id="ARBA00016743"/>
    </source>
</evidence>
<dbReference type="Gene3D" id="3.40.50.1820">
    <property type="entry name" value="alpha/beta hydrolase"/>
    <property type="match status" value="1"/>
</dbReference>
<dbReference type="Gene3D" id="3.40.50.12780">
    <property type="entry name" value="N-terminal domain of ligase-like"/>
    <property type="match status" value="1"/>
</dbReference>
<dbReference type="Gene3D" id="2.30.38.10">
    <property type="entry name" value="Luciferase, Domain 3"/>
    <property type="match status" value="1"/>
</dbReference>
<evidence type="ECO:0000256" key="8">
    <source>
        <dbReference type="ARBA" id="ARBA00033440"/>
    </source>
</evidence>
<dbReference type="InterPro" id="IPR010071">
    <property type="entry name" value="AA_adenyl_dom"/>
</dbReference>
<protein>
    <recommendedName>
        <fullName evidence="4">Phenyloxazoline synthase MbtB</fullName>
    </recommendedName>
    <alternativeName>
        <fullName evidence="8">Mycobactin synthetase protein B</fullName>
    </alternativeName>
</protein>
<dbReference type="GO" id="GO:0016874">
    <property type="term" value="F:ligase activity"/>
    <property type="evidence" value="ECO:0007669"/>
    <property type="project" value="UniProtKB-KW"/>
</dbReference>
<dbReference type="OrthoDB" id="2472181at2"/>
<dbReference type="Gene3D" id="3.30.559.30">
    <property type="entry name" value="Nonribosomal peptide synthetase, condensation domain"/>
    <property type="match status" value="1"/>
</dbReference>
<dbReference type="SUPFAM" id="SSF47336">
    <property type="entry name" value="ACP-like"/>
    <property type="match status" value="2"/>
</dbReference>
<dbReference type="Pfam" id="PF00668">
    <property type="entry name" value="Condensation"/>
    <property type="match status" value="1"/>
</dbReference>
<feature type="domain" description="Carrier" evidence="10">
    <location>
        <begin position="735"/>
        <end position="810"/>
    </location>
</feature>
<dbReference type="Gene3D" id="3.30.300.30">
    <property type="match status" value="2"/>
</dbReference>
<evidence type="ECO:0000256" key="3">
    <source>
        <dbReference type="ARBA" id="ARBA00007380"/>
    </source>
</evidence>
<comment type="pathway">
    <text evidence="2">Siderophore biosynthesis; mycobactin biosynthesis.</text>
</comment>
<keyword evidence="6" id="KW-0597">Phosphoprotein</keyword>
<evidence type="ECO:0000256" key="7">
    <source>
        <dbReference type="ARBA" id="ARBA00022598"/>
    </source>
</evidence>
<dbReference type="Pfam" id="PF13193">
    <property type="entry name" value="AMP-binding_C"/>
    <property type="match status" value="2"/>
</dbReference>
<evidence type="ECO:0000256" key="6">
    <source>
        <dbReference type="ARBA" id="ARBA00022553"/>
    </source>
</evidence>
<dbReference type="InterPro" id="IPR023213">
    <property type="entry name" value="CAT-like_dom_sf"/>
</dbReference>
<dbReference type="Proteomes" id="UP000322927">
    <property type="component" value="Chromosome"/>
</dbReference>
<dbReference type="FunFam" id="3.30.300.30:FF:000015">
    <property type="entry name" value="Nonribosomal peptide synthase SidD"/>
    <property type="match status" value="1"/>
</dbReference>
<dbReference type="PROSITE" id="PS00455">
    <property type="entry name" value="AMP_BINDING"/>
    <property type="match status" value="2"/>
</dbReference>
<dbReference type="PANTHER" id="PTHR45527">
    <property type="entry name" value="NONRIBOSOMAL PEPTIDE SYNTHETASE"/>
    <property type="match status" value="1"/>
</dbReference>
<dbReference type="Pfam" id="PF00501">
    <property type="entry name" value="AMP-binding"/>
    <property type="match status" value="2"/>
</dbReference>
<organism evidence="11 12">
    <name type="scientific">Streptomyces venezuelae</name>
    <dbReference type="NCBI Taxonomy" id="54571"/>
    <lineage>
        <taxon>Bacteria</taxon>
        <taxon>Bacillati</taxon>
        <taxon>Actinomycetota</taxon>
        <taxon>Actinomycetes</taxon>
        <taxon>Kitasatosporales</taxon>
        <taxon>Streptomycetaceae</taxon>
        <taxon>Streptomyces</taxon>
    </lineage>
</organism>
<dbReference type="InterPro" id="IPR036736">
    <property type="entry name" value="ACP-like_sf"/>
</dbReference>
<dbReference type="GO" id="GO:0005737">
    <property type="term" value="C:cytoplasm"/>
    <property type="evidence" value="ECO:0007669"/>
    <property type="project" value="TreeGrafter"/>
</dbReference>
<dbReference type="Gene3D" id="1.10.1200.10">
    <property type="entry name" value="ACP-like"/>
    <property type="match status" value="1"/>
</dbReference>
<feature type="domain" description="Carrier" evidence="10">
    <location>
        <begin position="1802"/>
        <end position="1878"/>
    </location>
</feature>
<reference evidence="11 12" key="1">
    <citation type="submission" date="2018-05" db="EMBL/GenBank/DDBJ databases">
        <title>Streptomyces venezuelae.</title>
        <authorList>
            <person name="Kim W."/>
            <person name="Lee N."/>
            <person name="Cho B.-K."/>
        </authorList>
    </citation>
    <scope>NUCLEOTIDE SEQUENCE [LARGE SCALE GENOMIC DNA]</scope>
    <source>
        <strain evidence="11 12">ATCC 14584</strain>
    </source>
</reference>
<proteinExistence type="inferred from homology"/>
<sequence>MSTGLARETGAAVPRGPRLPLSPQPSGGARADHRVHVDPGVWRGVTEGARAAALDTTAVLRTAFAEILGLWSRDPRFTLRERTADGCRTLVADTLAKGGFAGRAAAPAGAVDASGPDVGPLVEFVDALDADPAPAPAGPDPVLALRVSRADGRVEARWEHADGALPDGMVADLAESWLDLLASLARRPPAWTAAVTPVRLPAAQERQRTEVNATEAPLPEGLLQEAVARAAAPRPGHTAIVSGEHRVSYGELMGRARRIGRRLRELGARPGEPVAICMERGWEQPVGLLGALESGAAWMPLDPALPADRRERLLDMTGVRLVLTQRKVAGRWEWPRDVTVLAVDDDAAWADVDDSPLTAAQSPEDPAYMLFTSGSTGTPKGVLVPHRGALNTLLHVIEKYGVTERDRAIGLSAMSFDLSVWDMLGTLCAGATLVLPDAGTDRDPGHWLDLVRREEITTWLGAPALFELFCEQVERDPEPWVASLRLLVLGGDWIPLSLPERARDIAPDVRFVGLGGNTEASILSSTYDVDEVDPAWSSIPYGTPLPNQTLHVLDAALRPRPVGVPGDLYIGGAGLALGYWRDPERTEQAFPVHPVTGERLYRTGDMARFLPDGNVELLGREDFQVKLDGHRIELGEIETALRSHPAVGTAAVVALPRQDGELGNQALAGYVSPAADVLPSAAELREHIAGRLPHYMVPAHLLVMAALPLTAHGKVDRAALPRPGSAQPSAADTGAPRSELEELVAGLWSELLGVDRVGVHDTFFELGGNSLLGIRVMNRLRERLGLDLDPHSVFRHRTVAELSRAIESERGGSDDDRDGAPLPVVRPDPAAAHEPFRLTDQQQAYCVGRTGSLSSGNVSAHMYLEFEGEHLDVERFRAAWQRVVDRHPMLRAVVLPDSMTQRVLASVPPYEMPVVDLRTADDDKVRRGLAEIRERYSHEVRPVDVWPLFDVVVAELPGDRFRVHFSIDALCADFASIRVLWDDLTLFYGDPDADPAPPAMDYRDYVLATADLSGTEAHRRSAEYWERRLVDLAPAPRLPMVRTPESVEHPRFVRRSVRLTADRWQRVTDRAAEVGLTPAGLLLAAYAEALSPWAQAPRFTLNVTNLNRIGAHPDVDGTVGEFASFALVEVDSATPGGFLDRARRVQEQLWNDLTHSYVSGVHLLRELMRLRGGFDGALMPVVFTSAVPLSGGRGTLLDGLLEQTGGITQTPQVWMDLLTEVQDGALVVNWDVNEALFDPAMVDEVFTGLSSLLDRLADDPAAWDEQEPLVAPVPLGADGREFGDGGIRPLPDRLVQDDFLDQVAARPDQVAVVADGRTLSYGELHREACRVAAWLLANGASRDRPVGVVLDKGWEQVVAVYGVLYAGAPYLPLDPEVSPERAAGLLARCGADLVLTRQGLAPLAGERRVLCLDALPEDVREVEHALPDASAQPSDLAYVLFTSGSSGQPKGVMVEHRGVVNALRETRETFAVGPGDRALALTALHHDMSVFDLFGVLGAGGTLVLPRASERREAAHWADLMTEHGVTVWNSVPAMMEMLVEHLGPQQGPLAALRLAFLGGDWLNVATVRRLVEGSDVRVVSVGGPTETTLWNIWHPVDRPDLDRRSIPYGKPVANTRYRILDDRMRDRPVWATGEMYCSGVGLARGYWDDPERTADSFVTHPRTGERLYRTGDLGRFLPDGTIEFIGRADFQVQVNGHRIEPGEVEAALLTHPDVAAAVVVGQERAGRAGHRGLTAYVVPGAGTTAPADLALREHLRATLPEHMVPSVFVTLDALPLNANGKVDRAALPEPRPEPSGAAQDAPRSAVAEVCAQVWAQVLEVEEVGEQDNFFALGGDSVLATRIVTRLRQVFASDAVTLRTVFLSPTVAGLAAGVVAAEEVPGRAEAMADVHLRVARMSPEEVRRELSARRNAAGTAADA</sequence>
<evidence type="ECO:0000256" key="2">
    <source>
        <dbReference type="ARBA" id="ARBA00005102"/>
    </source>
</evidence>
<dbReference type="Gene3D" id="3.40.50.980">
    <property type="match status" value="2"/>
</dbReference>
<dbReference type="InterPro" id="IPR057737">
    <property type="entry name" value="Condensation_MtbB-like"/>
</dbReference>
<dbReference type="PANTHER" id="PTHR45527:SF10">
    <property type="entry name" value="PYOCHELIN SYNTHASE PCHF"/>
    <property type="match status" value="1"/>
</dbReference>
<dbReference type="GO" id="GO:0017000">
    <property type="term" value="P:antibiotic biosynthetic process"/>
    <property type="evidence" value="ECO:0007669"/>
    <property type="project" value="UniProtKB-ARBA"/>
</dbReference>
<accession>A0A5P2C7I0</accession>
<evidence type="ECO:0000259" key="10">
    <source>
        <dbReference type="PROSITE" id="PS50075"/>
    </source>
</evidence>
<keyword evidence="5" id="KW-0596">Phosphopantetheine</keyword>
<dbReference type="GO" id="GO:0008610">
    <property type="term" value="P:lipid biosynthetic process"/>
    <property type="evidence" value="ECO:0007669"/>
    <property type="project" value="UniProtKB-ARBA"/>
</dbReference>
<dbReference type="GO" id="GO:0044550">
    <property type="term" value="P:secondary metabolite biosynthetic process"/>
    <property type="evidence" value="ECO:0007669"/>
    <property type="project" value="TreeGrafter"/>
</dbReference>
<dbReference type="PROSITE" id="PS50075">
    <property type="entry name" value="CARRIER"/>
    <property type="match status" value="2"/>
</dbReference>
<dbReference type="NCBIfam" id="TIGR01733">
    <property type="entry name" value="AA-adenyl-dom"/>
    <property type="match status" value="2"/>
</dbReference>
<dbReference type="FunFam" id="3.40.50.12780:FF:000012">
    <property type="entry name" value="Non-ribosomal peptide synthetase"/>
    <property type="match status" value="2"/>
</dbReference>
<dbReference type="InterPro" id="IPR029058">
    <property type="entry name" value="AB_hydrolase_fold"/>
</dbReference>
<evidence type="ECO:0000256" key="5">
    <source>
        <dbReference type="ARBA" id="ARBA00022450"/>
    </source>
</evidence>
<dbReference type="PROSITE" id="PS00012">
    <property type="entry name" value="PHOSPHOPANTETHEINE"/>
    <property type="match status" value="1"/>
</dbReference>
<dbReference type="InterPro" id="IPR001242">
    <property type="entry name" value="Condensation_dom"/>
</dbReference>
<feature type="region of interest" description="Disordered" evidence="9">
    <location>
        <begin position="1"/>
        <end position="33"/>
    </location>
</feature>
<dbReference type="FunFam" id="1.10.1200.10:FF:000016">
    <property type="entry name" value="Non-ribosomal peptide synthase"/>
    <property type="match status" value="2"/>
</dbReference>
<comment type="similarity">
    <text evidence="3">Belongs to the ATP-dependent AMP-binding enzyme family. MbtB subfamily.</text>
</comment>
<dbReference type="InterPro" id="IPR025110">
    <property type="entry name" value="AMP-bd_C"/>
</dbReference>
<dbReference type="EMBL" id="CP029192">
    <property type="protein sequence ID" value="QES38337.1"/>
    <property type="molecule type" value="Genomic_DNA"/>
</dbReference>
<dbReference type="InterPro" id="IPR006162">
    <property type="entry name" value="Ppantetheine_attach_site"/>
</dbReference>
<dbReference type="GO" id="GO:0072330">
    <property type="term" value="P:monocarboxylic acid biosynthetic process"/>
    <property type="evidence" value="ECO:0007669"/>
    <property type="project" value="UniProtKB-ARBA"/>
</dbReference>
<dbReference type="InterPro" id="IPR020845">
    <property type="entry name" value="AMP-binding_CS"/>
</dbReference>
<gene>
    <name evidence="11" type="ORF">DEJ48_37330</name>
</gene>
<dbReference type="CDD" id="cd12114">
    <property type="entry name" value="A_NRPS_TlmIV_like"/>
    <property type="match status" value="1"/>
</dbReference>
<name>A0A5P2C7I0_STRVZ</name>
<dbReference type="InterPro" id="IPR045851">
    <property type="entry name" value="AMP-bd_C_sf"/>
</dbReference>